<keyword evidence="5" id="KW-0378">Hydrolase</keyword>
<dbReference type="PANTHER" id="PTHR34873">
    <property type="entry name" value="SSR1766 PROTEIN"/>
    <property type="match status" value="1"/>
</dbReference>
<comment type="caution">
    <text evidence="8">The sequence shown here is derived from an EMBL/GenBank/DDBJ whole genome shotgun (WGS) entry which is preliminary data.</text>
</comment>
<dbReference type="GO" id="GO:0003729">
    <property type="term" value="F:mRNA binding"/>
    <property type="evidence" value="ECO:0007669"/>
    <property type="project" value="InterPro"/>
</dbReference>
<evidence type="ECO:0000256" key="7">
    <source>
        <dbReference type="ARBA" id="ARBA00023016"/>
    </source>
</evidence>
<gene>
    <name evidence="8" type="ORF">ENT66_02725</name>
</gene>
<dbReference type="InterPro" id="IPR012933">
    <property type="entry name" value="HicA_mRNA_interferase"/>
</dbReference>
<evidence type="ECO:0000256" key="2">
    <source>
        <dbReference type="ARBA" id="ARBA00022649"/>
    </source>
</evidence>
<accession>A0A7C4NSX8</accession>
<evidence type="ECO:0000256" key="4">
    <source>
        <dbReference type="ARBA" id="ARBA00022759"/>
    </source>
</evidence>
<keyword evidence="4" id="KW-0255">Endonuclease</keyword>
<evidence type="ECO:0000256" key="3">
    <source>
        <dbReference type="ARBA" id="ARBA00022722"/>
    </source>
</evidence>
<dbReference type="GO" id="GO:0004519">
    <property type="term" value="F:endonuclease activity"/>
    <property type="evidence" value="ECO:0007669"/>
    <property type="project" value="UniProtKB-KW"/>
</dbReference>
<reference evidence="8" key="1">
    <citation type="journal article" date="2020" name="mSystems">
        <title>Genome- and Community-Level Interaction Insights into Carbon Utilization and Element Cycling Functions of Hydrothermarchaeota in Hydrothermal Sediment.</title>
        <authorList>
            <person name="Zhou Z."/>
            <person name="Liu Y."/>
            <person name="Xu W."/>
            <person name="Pan J."/>
            <person name="Luo Z.H."/>
            <person name="Li M."/>
        </authorList>
    </citation>
    <scope>NUCLEOTIDE SEQUENCE [LARGE SCALE GENOMIC DNA]</scope>
    <source>
        <strain evidence="8">SpSt-6</strain>
    </source>
</reference>
<dbReference type="AlphaFoldDB" id="A0A7C4NSX8"/>
<comment type="similarity">
    <text evidence="1">Belongs to the HicA mRNA interferase family.</text>
</comment>
<dbReference type="PANTHER" id="PTHR34873:SF3">
    <property type="entry name" value="ADDICTION MODULE TOXIN, HICA FAMILY"/>
    <property type="match status" value="1"/>
</dbReference>
<dbReference type="SUPFAM" id="SSF54786">
    <property type="entry name" value="YcfA/nrd intein domain"/>
    <property type="match status" value="1"/>
</dbReference>
<organism evidence="8">
    <name type="scientific">Thermodesulfobacterium geofontis</name>
    <dbReference type="NCBI Taxonomy" id="1295609"/>
    <lineage>
        <taxon>Bacteria</taxon>
        <taxon>Pseudomonadati</taxon>
        <taxon>Thermodesulfobacteriota</taxon>
        <taxon>Thermodesulfobacteria</taxon>
        <taxon>Thermodesulfobacteriales</taxon>
        <taxon>Thermodesulfobacteriaceae</taxon>
        <taxon>Thermodesulfobacterium</taxon>
    </lineage>
</organism>
<dbReference type="InterPro" id="IPR038570">
    <property type="entry name" value="HicA_sf"/>
</dbReference>
<dbReference type="EMBL" id="DSZN01000050">
    <property type="protein sequence ID" value="HGQ85297.1"/>
    <property type="molecule type" value="Genomic_DNA"/>
</dbReference>
<keyword evidence="2" id="KW-1277">Toxin-antitoxin system</keyword>
<proteinExistence type="inferred from homology"/>
<dbReference type="Gene3D" id="3.30.920.30">
    <property type="entry name" value="Hypothetical protein"/>
    <property type="match status" value="1"/>
</dbReference>
<evidence type="ECO:0000256" key="6">
    <source>
        <dbReference type="ARBA" id="ARBA00022884"/>
    </source>
</evidence>
<evidence type="ECO:0000256" key="5">
    <source>
        <dbReference type="ARBA" id="ARBA00022801"/>
    </source>
</evidence>
<protein>
    <submittedName>
        <fullName evidence="8">Addiction module toxin, HicA family</fullName>
    </submittedName>
</protein>
<dbReference type="Pfam" id="PF07927">
    <property type="entry name" value="HicA_toxin"/>
    <property type="match status" value="1"/>
</dbReference>
<dbReference type="GO" id="GO:0016787">
    <property type="term" value="F:hydrolase activity"/>
    <property type="evidence" value="ECO:0007669"/>
    <property type="project" value="UniProtKB-KW"/>
</dbReference>
<keyword evidence="3" id="KW-0540">Nuclease</keyword>
<sequence>MLRRSLNAKLPVIKGKEFVKFLEFIGLKIVKMKGSHVRLKADDGRVNTVQLHEGRDLPKGLLRKIIKEDLGLSLEEFWESYSKYQKSKRD</sequence>
<name>A0A7C4NSX8_9BACT</name>
<evidence type="ECO:0000256" key="1">
    <source>
        <dbReference type="ARBA" id="ARBA00006620"/>
    </source>
</evidence>
<keyword evidence="7" id="KW-0346">Stress response</keyword>
<keyword evidence="6" id="KW-0694">RNA-binding</keyword>
<evidence type="ECO:0000313" key="8">
    <source>
        <dbReference type="EMBL" id="HGQ85297.1"/>
    </source>
</evidence>